<dbReference type="EMBL" id="KV440995">
    <property type="protein sequence ID" value="OAD68320.1"/>
    <property type="molecule type" value="Genomic_DNA"/>
</dbReference>
<dbReference type="GeneID" id="28993395"/>
<dbReference type="GO" id="GO:0003677">
    <property type="term" value="F:DNA binding"/>
    <property type="evidence" value="ECO:0007669"/>
    <property type="project" value="UniProtKB-KW"/>
</dbReference>
<dbReference type="VEuPathDB" id="FungiDB:PHYBLDRAFT_150504"/>
<reference evidence="2" key="1">
    <citation type="submission" date="2015-06" db="EMBL/GenBank/DDBJ databases">
        <title>Expansion of signal transduction pathways in fungi by whole-genome duplication.</title>
        <authorList>
            <consortium name="DOE Joint Genome Institute"/>
            <person name="Corrochano L.M."/>
            <person name="Kuo A."/>
            <person name="Marcet-Houben M."/>
            <person name="Polaino S."/>
            <person name="Salamov A."/>
            <person name="Villalobos J.M."/>
            <person name="Alvarez M.I."/>
            <person name="Avalos J."/>
            <person name="Benito E.P."/>
            <person name="Benoit I."/>
            <person name="Burger G."/>
            <person name="Camino L.P."/>
            <person name="Canovas D."/>
            <person name="Cerda-Olmedo E."/>
            <person name="Cheng J.-F."/>
            <person name="Dominguez A."/>
            <person name="Elias M."/>
            <person name="Eslava A.P."/>
            <person name="Glaser F."/>
            <person name="Grimwood J."/>
            <person name="Gutierrez G."/>
            <person name="Heitman J."/>
            <person name="Henrissat B."/>
            <person name="Iturriaga E.A."/>
            <person name="Lang B.F."/>
            <person name="Lavin J.L."/>
            <person name="Lee S."/>
            <person name="Li W."/>
            <person name="Lindquist E."/>
            <person name="Lopez-Garcia S."/>
            <person name="Luque E.M."/>
            <person name="Marcos A.T."/>
            <person name="Martin J."/>
            <person name="McCluskey K."/>
            <person name="Medina H.R."/>
            <person name="Miralles-Duran A."/>
            <person name="Miyazaki A."/>
            <person name="Munoz-Torres E."/>
            <person name="Oguiza J.A."/>
            <person name="Ohm R."/>
            <person name="Olmedo M."/>
            <person name="Orejas M."/>
            <person name="Ortiz-Castellanos L."/>
            <person name="Pisabarro A.G."/>
            <person name="Rodriguez-Romero J."/>
            <person name="Ruiz-Herrera J."/>
            <person name="Ruiz-Vazquez R."/>
            <person name="Sanz C."/>
            <person name="Schackwitz W."/>
            <person name="Schmutz J."/>
            <person name="Shahriari M."/>
            <person name="Shelest E."/>
            <person name="Silva-Franco F."/>
            <person name="Soanes D."/>
            <person name="Syed K."/>
            <person name="Tagua V.G."/>
            <person name="Talbot N.J."/>
            <person name="Thon M."/>
            <person name="De vries R.P."/>
            <person name="Wiebenga A."/>
            <person name="Yadav J.S."/>
            <person name="Braun E.L."/>
            <person name="Baker S."/>
            <person name="Garre V."/>
            <person name="Horwitz B."/>
            <person name="Torres-Martinez S."/>
            <person name="Idnurm A."/>
            <person name="Herrera-Estrella A."/>
            <person name="Gabaldon T."/>
            <person name="Grigoriev I.V."/>
        </authorList>
    </citation>
    <scope>NUCLEOTIDE SEQUENCE [LARGE SCALE GENOMIC DNA]</scope>
    <source>
        <strain evidence="2">NRRL 1555(-)</strain>
    </source>
</reference>
<dbReference type="AlphaFoldDB" id="A0A163D2W0"/>
<keyword evidence="2" id="KW-1185">Reference proteome</keyword>
<sequence>MDMVLSDSITIEEENNDRHFYSIAQHKTTKVLEPLFRPRSRNSRHILPKLVTDRTILMSTIEVDLQSIATNPETEDEESDSSGLKLVYPILVANAFTDEYYFTNIHSNKLSMTSNGMDIICKKQEIDVLDNDNINFLSQSIRKLVGVTLIAWESKEAQTKFLKLETICTSEICTVLILNWFVKRTAMARKKLEIDHTLFLEYIVLDKRTLINSTTAANWMINILKEAGINTRENTTYSTRSAANTNAILQEILVEEIKFHVNWNLSSDIFEQYYFKPNKQHSIGAQITEVIFVSKQLKVWAKQQFDLPKLPSQAAISKILQKEEKILERAKKKLKKMSISLFWIWKKKAVPINVHSIKNYAKVIAVSKYNITQEDMLSFSDGWIAKLKKRLRVKKWKDAWQKFFCS</sequence>
<protein>
    <submittedName>
        <fullName evidence="1">Homeodomain-like DNA binding domain-containing transcription factor</fullName>
    </submittedName>
</protein>
<accession>A0A163D2W0</accession>
<gene>
    <name evidence="1" type="ORF">PHYBLDRAFT_150504</name>
</gene>
<dbReference type="InParanoid" id="A0A163D2W0"/>
<dbReference type="RefSeq" id="XP_018286360.1">
    <property type="nucleotide sequence ID" value="XM_018432489.1"/>
</dbReference>
<name>A0A163D2W0_PHYB8</name>
<evidence type="ECO:0000313" key="2">
    <source>
        <dbReference type="Proteomes" id="UP000077315"/>
    </source>
</evidence>
<organism evidence="1 2">
    <name type="scientific">Phycomyces blakesleeanus (strain ATCC 8743b / DSM 1359 / FGSC 10004 / NBRC 33097 / NRRL 1555)</name>
    <dbReference type="NCBI Taxonomy" id="763407"/>
    <lineage>
        <taxon>Eukaryota</taxon>
        <taxon>Fungi</taxon>
        <taxon>Fungi incertae sedis</taxon>
        <taxon>Mucoromycota</taxon>
        <taxon>Mucoromycotina</taxon>
        <taxon>Mucoromycetes</taxon>
        <taxon>Mucorales</taxon>
        <taxon>Phycomycetaceae</taxon>
        <taxon>Phycomyces</taxon>
    </lineage>
</organism>
<dbReference type="Proteomes" id="UP000077315">
    <property type="component" value="Unassembled WGS sequence"/>
</dbReference>
<keyword evidence="1" id="KW-0371">Homeobox</keyword>
<proteinExistence type="predicted"/>
<keyword evidence="1" id="KW-0238">DNA-binding</keyword>
<evidence type="ECO:0000313" key="1">
    <source>
        <dbReference type="EMBL" id="OAD68320.1"/>
    </source>
</evidence>